<sequence>MLLFYYYTLFYLHSQNIKHIVCFHLIKKLSCTMQAFKTKQGHRSRELY</sequence>
<evidence type="ECO:0000313" key="1">
    <source>
        <dbReference type="EMBL" id="JAH83691.1"/>
    </source>
</evidence>
<reference evidence="1" key="2">
    <citation type="journal article" date="2015" name="Fish Shellfish Immunol.">
        <title>Early steps in the European eel (Anguilla anguilla)-Vibrio vulnificus interaction in the gills: Role of the RtxA13 toxin.</title>
        <authorList>
            <person name="Callol A."/>
            <person name="Pajuelo D."/>
            <person name="Ebbesson L."/>
            <person name="Teles M."/>
            <person name="MacKenzie S."/>
            <person name="Amaro C."/>
        </authorList>
    </citation>
    <scope>NUCLEOTIDE SEQUENCE</scope>
</reference>
<proteinExistence type="predicted"/>
<protein>
    <submittedName>
        <fullName evidence="1">Uncharacterized protein</fullName>
    </submittedName>
</protein>
<organism evidence="1">
    <name type="scientific">Anguilla anguilla</name>
    <name type="common">European freshwater eel</name>
    <name type="synonym">Muraena anguilla</name>
    <dbReference type="NCBI Taxonomy" id="7936"/>
    <lineage>
        <taxon>Eukaryota</taxon>
        <taxon>Metazoa</taxon>
        <taxon>Chordata</taxon>
        <taxon>Craniata</taxon>
        <taxon>Vertebrata</taxon>
        <taxon>Euteleostomi</taxon>
        <taxon>Actinopterygii</taxon>
        <taxon>Neopterygii</taxon>
        <taxon>Teleostei</taxon>
        <taxon>Anguilliformes</taxon>
        <taxon>Anguillidae</taxon>
        <taxon>Anguilla</taxon>
    </lineage>
</organism>
<dbReference type="EMBL" id="GBXM01024886">
    <property type="protein sequence ID" value="JAH83691.1"/>
    <property type="molecule type" value="Transcribed_RNA"/>
</dbReference>
<dbReference type="AlphaFoldDB" id="A0A0E9W023"/>
<reference evidence="1" key="1">
    <citation type="submission" date="2014-11" db="EMBL/GenBank/DDBJ databases">
        <authorList>
            <person name="Amaro Gonzalez C."/>
        </authorList>
    </citation>
    <scope>NUCLEOTIDE SEQUENCE</scope>
</reference>
<accession>A0A0E9W023</accession>
<name>A0A0E9W023_ANGAN</name>